<dbReference type="OrthoDB" id="676979at2759"/>
<reference evidence="5" key="1">
    <citation type="submission" date="2022-01" db="EMBL/GenBank/DDBJ databases">
        <authorList>
            <person name="King R."/>
        </authorList>
    </citation>
    <scope>NUCLEOTIDE SEQUENCE</scope>
</reference>
<name>A0A9N9X107_9DIPT</name>
<dbReference type="Pfam" id="PF13855">
    <property type="entry name" value="LRR_8"/>
    <property type="match status" value="1"/>
</dbReference>
<dbReference type="InterPro" id="IPR001611">
    <property type="entry name" value="Leu-rich_rpt"/>
</dbReference>
<dbReference type="PANTHER" id="PTHR45712:SF22">
    <property type="entry name" value="INSULIN-LIKE GROWTH FACTOR-BINDING PROTEIN COMPLEX ACID LABILE SUBUNIT"/>
    <property type="match status" value="1"/>
</dbReference>
<feature type="compositionally biased region" description="Basic and acidic residues" evidence="3">
    <location>
        <begin position="275"/>
        <end position="294"/>
    </location>
</feature>
<evidence type="ECO:0000313" key="5">
    <source>
        <dbReference type="EMBL" id="CAG9811572.1"/>
    </source>
</evidence>
<feature type="chain" id="PRO_5040278561" evidence="4">
    <location>
        <begin position="19"/>
        <end position="321"/>
    </location>
</feature>
<gene>
    <name evidence="5" type="ORF">CHIRRI_LOCUS14379</name>
</gene>
<dbReference type="InterPro" id="IPR032675">
    <property type="entry name" value="LRR_dom_sf"/>
</dbReference>
<dbReference type="SUPFAM" id="SSF52058">
    <property type="entry name" value="L domain-like"/>
    <property type="match status" value="1"/>
</dbReference>
<organism evidence="5 6">
    <name type="scientific">Chironomus riparius</name>
    <dbReference type="NCBI Taxonomy" id="315576"/>
    <lineage>
        <taxon>Eukaryota</taxon>
        <taxon>Metazoa</taxon>
        <taxon>Ecdysozoa</taxon>
        <taxon>Arthropoda</taxon>
        <taxon>Hexapoda</taxon>
        <taxon>Insecta</taxon>
        <taxon>Pterygota</taxon>
        <taxon>Neoptera</taxon>
        <taxon>Endopterygota</taxon>
        <taxon>Diptera</taxon>
        <taxon>Nematocera</taxon>
        <taxon>Chironomoidea</taxon>
        <taxon>Chironomidae</taxon>
        <taxon>Chironominae</taxon>
        <taxon>Chironomus</taxon>
    </lineage>
</organism>
<dbReference type="AlphaFoldDB" id="A0A9N9X107"/>
<reference evidence="5" key="2">
    <citation type="submission" date="2022-10" db="EMBL/GenBank/DDBJ databases">
        <authorList>
            <consortium name="ENA_rothamsted_submissions"/>
            <consortium name="culmorum"/>
            <person name="King R."/>
        </authorList>
    </citation>
    <scope>NUCLEOTIDE SEQUENCE</scope>
</reference>
<feature type="signal peptide" evidence="4">
    <location>
        <begin position="1"/>
        <end position="18"/>
    </location>
</feature>
<dbReference type="EMBL" id="OU895880">
    <property type="protein sequence ID" value="CAG9811572.1"/>
    <property type="molecule type" value="Genomic_DNA"/>
</dbReference>
<evidence type="ECO:0000313" key="6">
    <source>
        <dbReference type="Proteomes" id="UP001153620"/>
    </source>
</evidence>
<evidence type="ECO:0000256" key="3">
    <source>
        <dbReference type="SAM" id="MobiDB-lite"/>
    </source>
</evidence>
<evidence type="ECO:0000256" key="1">
    <source>
        <dbReference type="ARBA" id="ARBA00022614"/>
    </source>
</evidence>
<keyword evidence="2" id="KW-0677">Repeat</keyword>
<evidence type="ECO:0000256" key="4">
    <source>
        <dbReference type="SAM" id="SignalP"/>
    </source>
</evidence>
<dbReference type="InterPro" id="IPR050333">
    <property type="entry name" value="SLRP"/>
</dbReference>
<keyword evidence="6" id="KW-1185">Reference proteome</keyword>
<sequence>MRFFIALLAFAIIAISSADKGFVLRSLNTYKTYDFGRQYAALVYRCMIPRETFFVEGINATYWDGKGPDDVEVLHIVHQTVTRLPRKFFDFYKNINHIHIIGSGLETLEGEQLDARIRYLHLDENVIRVVPKTFFERSQELMLLSMERNRIETLDADLFVTMPKLRWVSFAGNRIRTLPGTIFRVNTVIECLSFENNGLVNIGIELVRGLEKLKGVSFDGNVCINSAYSKESNARDLLTKEFTANCAGRCGQAALESQNSISSLRDRIHELEREAPKCAEEMKKSRTIDNHESSESESDEDDDSNVPAGKLCPHAQYKPFM</sequence>
<proteinExistence type="predicted"/>
<keyword evidence="1" id="KW-0433">Leucine-rich repeat</keyword>
<dbReference type="PANTHER" id="PTHR45712">
    <property type="entry name" value="AGAP008170-PA"/>
    <property type="match status" value="1"/>
</dbReference>
<dbReference type="Gene3D" id="3.80.10.10">
    <property type="entry name" value="Ribonuclease Inhibitor"/>
    <property type="match status" value="1"/>
</dbReference>
<feature type="compositionally biased region" description="Acidic residues" evidence="3">
    <location>
        <begin position="295"/>
        <end position="304"/>
    </location>
</feature>
<protein>
    <submittedName>
        <fullName evidence="5">Uncharacterized protein</fullName>
    </submittedName>
</protein>
<evidence type="ECO:0000256" key="2">
    <source>
        <dbReference type="ARBA" id="ARBA00022737"/>
    </source>
</evidence>
<accession>A0A9N9X107</accession>
<dbReference type="Proteomes" id="UP001153620">
    <property type="component" value="Chromosome 4"/>
</dbReference>
<feature type="region of interest" description="Disordered" evidence="3">
    <location>
        <begin position="275"/>
        <end position="321"/>
    </location>
</feature>
<keyword evidence="4" id="KW-0732">Signal</keyword>